<dbReference type="InterPro" id="IPR051054">
    <property type="entry name" value="SorC_transcr_regulators"/>
</dbReference>
<evidence type="ECO:0000259" key="5">
    <source>
        <dbReference type="Pfam" id="PF04198"/>
    </source>
</evidence>
<feature type="domain" description="CggR N-terminal DNA binding" evidence="6">
    <location>
        <begin position="19"/>
        <end position="88"/>
    </location>
</feature>
<protein>
    <submittedName>
        <fullName evidence="7">Sugar-binding domain-containing protein</fullName>
    </submittedName>
</protein>
<dbReference type="Gene3D" id="3.40.50.1360">
    <property type="match status" value="1"/>
</dbReference>
<name>A0ABY5P659_9LACT</name>
<evidence type="ECO:0000313" key="8">
    <source>
        <dbReference type="Proteomes" id="UP001315967"/>
    </source>
</evidence>
<dbReference type="RefSeq" id="WP_313793709.1">
    <property type="nucleotide sequence ID" value="NZ_CP102453.1"/>
</dbReference>
<keyword evidence="2" id="KW-0805">Transcription regulation</keyword>
<sequence length="348" mass="38730">MQDVISMLKVIVPELEDYLNQRLQIMNHLKMFNSRIGRKKLAEEVNLTERSLRTTLDVLREQNLVDVNSQGIQLTNYGLSVLNQLDNLLLDYQPFYQQEQQMKQLLGIDHCRIVPGDVEEDDNVFTLISQLVQELLIGILDSSEPNVIAVTGGSTLARIGEDFSPRLTKHHDITFVPARGGVGGSFHIQSNTVGGVMSQQANAKYVPLFIPENIDQKMYDVLLSDASIRRAVQLSKQANALLLSVGTANVMAERRDISKEQIKLLIDGKAVGEAFGIFYNKDGEIILRLPRIGIQMEDLNQFPILMTIVAGSSKADALVAFYKMTHAHGWLICDEGVANTVLSGLKAR</sequence>
<keyword evidence="3" id="KW-0238">DNA-binding</keyword>
<evidence type="ECO:0000256" key="3">
    <source>
        <dbReference type="ARBA" id="ARBA00023125"/>
    </source>
</evidence>
<dbReference type="SUPFAM" id="SSF100950">
    <property type="entry name" value="NagB/RpiA/CoA transferase-like"/>
    <property type="match status" value="1"/>
</dbReference>
<evidence type="ECO:0000313" key="7">
    <source>
        <dbReference type="EMBL" id="UUX34206.1"/>
    </source>
</evidence>
<feature type="domain" description="Sugar-binding" evidence="5">
    <location>
        <begin position="97"/>
        <end position="343"/>
    </location>
</feature>
<dbReference type="Proteomes" id="UP001315967">
    <property type="component" value="Chromosome"/>
</dbReference>
<dbReference type="Gene3D" id="1.10.10.10">
    <property type="entry name" value="Winged helix-like DNA-binding domain superfamily/Winged helix DNA-binding domain"/>
    <property type="match status" value="1"/>
</dbReference>
<dbReference type="InterPro" id="IPR048715">
    <property type="entry name" value="CggR_N"/>
</dbReference>
<proteinExistence type="inferred from homology"/>
<evidence type="ECO:0000256" key="4">
    <source>
        <dbReference type="ARBA" id="ARBA00023163"/>
    </source>
</evidence>
<gene>
    <name evidence="7" type="ORF">NRE15_00620</name>
</gene>
<dbReference type="Pfam" id="PF21715">
    <property type="entry name" value="CggR_N"/>
    <property type="match status" value="1"/>
</dbReference>
<dbReference type="InterPro" id="IPR036390">
    <property type="entry name" value="WH_DNA-bd_sf"/>
</dbReference>
<reference evidence="7 8" key="1">
    <citation type="submission" date="2022-08" db="EMBL/GenBank/DDBJ databases">
        <title>Aerococcaceae sp. nov isolated from spoiled eye mask.</title>
        <authorList>
            <person name="Zhou G."/>
            <person name="Xie X.-B."/>
            <person name="Shi Q.-S."/>
            <person name="Wang Y.-S."/>
            <person name="Wen X."/>
            <person name="Peng H."/>
            <person name="Yang X.-J."/>
            <person name="Tao H.-B."/>
            <person name="Huang X.-M."/>
        </authorList>
    </citation>
    <scope>NUCLEOTIDE SEQUENCE [LARGE SCALE GENOMIC DNA]</scope>
    <source>
        <strain evidence="8">DM20194951</strain>
    </source>
</reference>
<keyword evidence="8" id="KW-1185">Reference proteome</keyword>
<evidence type="ECO:0000256" key="2">
    <source>
        <dbReference type="ARBA" id="ARBA00023015"/>
    </source>
</evidence>
<dbReference type="PANTHER" id="PTHR34294">
    <property type="entry name" value="TRANSCRIPTIONAL REGULATOR-RELATED"/>
    <property type="match status" value="1"/>
</dbReference>
<dbReference type="EMBL" id="CP102453">
    <property type="protein sequence ID" value="UUX34206.1"/>
    <property type="molecule type" value="Genomic_DNA"/>
</dbReference>
<dbReference type="SUPFAM" id="SSF46785">
    <property type="entry name" value="Winged helix' DNA-binding domain"/>
    <property type="match status" value="1"/>
</dbReference>
<dbReference type="InterPro" id="IPR036388">
    <property type="entry name" value="WH-like_DNA-bd_sf"/>
</dbReference>
<dbReference type="InterPro" id="IPR007324">
    <property type="entry name" value="Sugar-bd_dom_put"/>
</dbReference>
<keyword evidence="4" id="KW-0804">Transcription</keyword>
<evidence type="ECO:0000259" key="6">
    <source>
        <dbReference type="Pfam" id="PF21715"/>
    </source>
</evidence>
<dbReference type="PANTHER" id="PTHR34294:SF5">
    <property type="entry name" value="CENTRAL GLYCOLYTIC GENES REGULATOR"/>
    <property type="match status" value="1"/>
</dbReference>
<comment type="similarity">
    <text evidence="1">Belongs to the SorC transcriptional regulatory family.</text>
</comment>
<organism evidence="7 8">
    <name type="scientific">Fundicoccus culcitae</name>
    <dbReference type="NCBI Taxonomy" id="2969821"/>
    <lineage>
        <taxon>Bacteria</taxon>
        <taxon>Bacillati</taxon>
        <taxon>Bacillota</taxon>
        <taxon>Bacilli</taxon>
        <taxon>Lactobacillales</taxon>
        <taxon>Aerococcaceae</taxon>
        <taxon>Fundicoccus</taxon>
    </lineage>
</organism>
<dbReference type="Pfam" id="PF04198">
    <property type="entry name" value="Sugar-bind"/>
    <property type="match status" value="1"/>
</dbReference>
<dbReference type="InterPro" id="IPR037171">
    <property type="entry name" value="NagB/RpiA_transferase-like"/>
</dbReference>
<accession>A0ABY5P659</accession>
<evidence type="ECO:0000256" key="1">
    <source>
        <dbReference type="ARBA" id="ARBA00010466"/>
    </source>
</evidence>